<comment type="similarity">
    <text evidence="3">Belongs to the glycosyltransferase 11 family.</text>
</comment>
<keyword evidence="3" id="KW-0735">Signal-anchor</keyword>
<dbReference type="PANTHER" id="PTHR11927">
    <property type="entry name" value="GALACTOSIDE 2-L-FUCOSYLTRANSFERASE"/>
    <property type="match status" value="1"/>
</dbReference>
<dbReference type="OrthoDB" id="3226at2759"/>
<dbReference type="Pfam" id="PF01531">
    <property type="entry name" value="Glyco_transf_11"/>
    <property type="match status" value="1"/>
</dbReference>
<evidence type="ECO:0000313" key="4">
    <source>
        <dbReference type="EMBL" id="CAB3364865.1"/>
    </source>
</evidence>
<comment type="caution">
    <text evidence="4">The sequence shown here is derived from an EMBL/GenBank/DDBJ whole genome shotgun (WGS) entry which is preliminary data.</text>
</comment>
<comment type="subcellular location">
    <subcellularLocation>
        <location evidence="3">Golgi apparatus</location>
        <location evidence="3">Golgi stack membrane</location>
        <topology evidence="3">Single-pass type II membrane protein</topology>
    </subcellularLocation>
</comment>
<organism evidence="4 5">
    <name type="scientific">Cloeon dipterum</name>
    <dbReference type="NCBI Taxonomy" id="197152"/>
    <lineage>
        <taxon>Eukaryota</taxon>
        <taxon>Metazoa</taxon>
        <taxon>Ecdysozoa</taxon>
        <taxon>Arthropoda</taxon>
        <taxon>Hexapoda</taxon>
        <taxon>Insecta</taxon>
        <taxon>Pterygota</taxon>
        <taxon>Palaeoptera</taxon>
        <taxon>Ephemeroptera</taxon>
        <taxon>Pisciforma</taxon>
        <taxon>Baetidae</taxon>
        <taxon>Cloeon</taxon>
    </lineage>
</organism>
<protein>
    <recommendedName>
        <fullName evidence="3">L-Fucosyltransferase</fullName>
        <ecNumber evidence="3">2.4.1.-</ecNumber>
    </recommendedName>
</protein>
<keyword evidence="3" id="KW-0472">Membrane</keyword>
<accession>A0A8S1CA51</accession>
<dbReference type="GO" id="GO:0008107">
    <property type="term" value="F:galactoside 2-alpha-L-fucosyltransferase activity"/>
    <property type="evidence" value="ECO:0007669"/>
    <property type="project" value="InterPro"/>
</dbReference>
<reference evidence="4 5" key="1">
    <citation type="submission" date="2020-04" db="EMBL/GenBank/DDBJ databases">
        <authorList>
            <person name="Alioto T."/>
            <person name="Alioto T."/>
            <person name="Gomez Garrido J."/>
        </authorList>
    </citation>
    <scope>NUCLEOTIDE SEQUENCE [LARGE SCALE GENOMIC DNA]</scope>
</reference>
<dbReference type="Proteomes" id="UP000494165">
    <property type="component" value="Unassembled WGS sequence"/>
</dbReference>
<dbReference type="EMBL" id="CADEPI010000018">
    <property type="protein sequence ID" value="CAB3364865.1"/>
    <property type="molecule type" value="Genomic_DNA"/>
</dbReference>
<dbReference type="AlphaFoldDB" id="A0A8S1CA51"/>
<evidence type="ECO:0000313" key="5">
    <source>
        <dbReference type="Proteomes" id="UP000494165"/>
    </source>
</evidence>
<dbReference type="InterPro" id="IPR002516">
    <property type="entry name" value="Glyco_trans_11"/>
</dbReference>
<dbReference type="PANTHER" id="PTHR11927:SF9">
    <property type="entry name" value="L-FUCOSYLTRANSFERASE"/>
    <property type="match status" value="1"/>
</dbReference>
<dbReference type="EC" id="2.4.1.-" evidence="3"/>
<evidence type="ECO:0000256" key="2">
    <source>
        <dbReference type="ARBA" id="ARBA00022679"/>
    </source>
</evidence>
<keyword evidence="5" id="KW-1185">Reference proteome</keyword>
<keyword evidence="3" id="KW-0325">Glycoprotein</keyword>
<keyword evidence="3" id="KW-1133">Transmembrane helix</keyword>
<keyword evidence="3" id="KW-0812">Transmembrane</keyword>
<dbReference type="GO" id="GO:0032580">
    <property type="term" value="C:Golgi cisterna membrane"/>
    <property type="evidence" value="ECO:0007669"/>
    <property type="project" value="UniProtKB-SubCell"/>
</dbReference>
<keyword evidence="2 3" id="KW-0808">Transferase</keyword>
<name>A0A8S1CA51_9INSE</name>
<proteinExistence type="inferred from homology"/>
<evidence type="ECO:0000256" key="3">
    <source>
        <dbReference type="RuleBase" id="RU363129"/>
    </source>
</evidence>
<keyword evidence="1 3" id="KW-0328">Glycosyltransferase</keyword>
<sequence length="334" mass="38572">MLCRSKHIAALLVISGFFYLIFLWEKFRKDFYIPPPFEECLDSCIVSTQPVDGEIEHGRIQDLLDLREVVAHNGVRSNPWKECPVPGRGRESTFITAQVIGRLGNVVWSYLSVVATAKQYKLRPVIDKASIDFLKKMGFKESSLRVPSVEWLDRKCGMNGWLVRTYADGAVVLNEKRDLFLSLEQPPTEGYAMLSYHYYASNAEEIIPIWSDIRKELVLRDKYTLNARRSLDEMKKKHLKGLVGSVDPEFVGLHVRRTDYLRHLSIVHPNGMVASPKYYHTAMDWLKKQVDRSLIFIVISDDPKWAETEIVDRRSDAYLPGEYTNKNKHVLFTC</sequence>
<gene>
    <name evidence="4" type="ORF">CLODIP_2_CD12487</name>
</gene>
<feature type="transmembrane region" description="Helical" evidence="3">
    <location>
        <begin position="7"/>
        <end position="24"/>
    </location>
</feature>
<keyword evidence="3" id="KW-0333">Golgi apparatus</keyword>
<comment type="pathway">
    <text evidence="3">Protein modification; protein glycosylation.</text>
</comment>
<dbReference type="GO" id="GO:0005975">
    <property type="term" value="P:carbohydrate metabolic process"/>
    <property type="evidence" value="ECO:0007669"/>
    <property type="project" value="InterPro"/>
</dbReference>
<evidence type="ECO:0000256" key="1">
    <source>
        <dbReference type="ARBA" id="ARBA00022676"/>
    </source>
</evidence>